<evidence type="ECO:0000256" key="3">
    <source>
        <dbReference type="ARBA" id="ARBA00012317"/>
    </source>
</evidence>
<dbReference type="AlphaFoldDB" id="A0A109UWU3"/>
<dbReference type="PANTHER" id="PTHR28141">
    <property type="entry name" value="2',3'-CYCLIC-NUCLEOTIDE 3'-PHOSPHODIESTERASE"/>
    <property type="match status" value="1"/>
</dbReference>
<evidence type="ECO:0000313" key="5">
    <source>
        <dbReference type="EMBL" id="AMD20311.1"/>
    </source>
</evidence>
<dbReference type="Pfam" id="PF07823">
    <property type="entry name" value="CPDase"/>
    <property type="match status" value="1"/>
</dbReference>
<accession>A0A109UWU3</accession>
<dbReference type="PANTHER" id="PTHR28141:SF1">
    <property type="entry name" value="2',3'-CYCLIC-NUCLEOTIDE 3'-PHOSPHODIESTERASE"/>
    <property type="match status" value="1"/>
</dbReference>
<comment type="similarity">
    <text evidence="2">Belongs to the 2H phosphoesterase superfamily. CPD1 family.</text>
</comment>
<dbReference type="InterPro" id="IPR009097">
    <property type="entry name" value="Cyclic_Pdiesterase"/>
</dbReference>
<evidence type="ECO:0000256" key="4">
    <source>
        <dbReference type="ARBA" id="ARBA00014478"/>
    </source>
</evidence>
<dbReference type="SUPFAM" id="SSF55144">
    <property type="entry name" value="LigT-like"/>
    <property type="match status" value="1"/>
</dbReference>
<dbReference type="InterPro" id="IPR012386">
    <property type="entry name" value="Cyclic-nucl_3Pdiesterase"/>
</dbReference>
<proteinExistence type="inferred from homology"/>
<dbReference type="STRING" id="45286.A0A109UWU3"/>
<reference evidence="5 6" key="1">
    <citation type="submission" date="2016-01" db="EMBL/GenBank/DDBJ databases">
        <title>Genome sequence of the yeast Holleya sinecauda.</title>
        <authorList>
            <person name="Dietrich F.S."/>
        </authorList>
    </citation>
    <scope>NUCLEOTIDE SEQUENCE [LARGE SCALE GENOMIC DNA]</scope>
    <source>
        <strain evidence="5 6">ATCC 58844</strain>
    </source>
</reference>
<sequence>MGIALCYYPPTSSPLYETLKSLIMSLQTLFPDSVSFEPHLTITSQLRCEDQEQVTAILTAAVAAVKSIKPQLEASDSSMVTFDSVKVGKKYFQKVRLCCSQNKYLYGIAQIIRELFVLESHDPAAAKEWVLTSFAPHVSLVYSDLYHVDQALLRSVQQRIEDALSTVLVSETVQDVENQFSWLIQQPISGWSIPGTFKVVRCEGPVHEWEVLGSVDV</sequence>
<organism evidence="5 6">
    <name type="scientific">Eremothecium sinecaudum</name>
    <dbReference type="NCBI Taxonomy" id="45286"/>
    <lineage>
        <taxon>Eukaryota</taxon>
        <taxon>Fungi</taxon>
        <taxon>Dikarya</taxon>
        <taxon>Ascomycota</taxon>
        <taxon>Saccharomycotina</taxon>
        <taxon>Saccharomycetes</taxon>
        <taxon>Saccharomycetales</taxon>
        <taxon>Saccharomycetaceae</taxon>
        <taxon>Eremothecium</taxon>
    </lineage>
</organism>
<dbReference type="OrthoDB" id="514292at2759"/>
<protein>
    <recommendedName>
        <fullName evidence="4">2',3'-cyclic-nucleotide 3'-phosphodiesterase</fullName>
        <ecNumber evidence="3">3.1.4.37</ecNumber>
    </recommendedName>
</protein>
<dbReference type="EMBL" id="CP014244">
    <property type="protein sequence ID" value="AMD20311.1"/>
    <property type="molecule type" value="Genomic_DNA"/>
</dbReference>
<evidence type="ECO:0000256" key="1">
    <source>
        <dbReference type="ARBA" id="ARBA00003831"/>
    </source>
</evidence>
<dbReference type="RefSeq" id="XP_017987307.1">
    <property type="nucleotide sequence ID" value="XM_018132115.1"/>
</dbReference>
<dbReference type="GO" id="GO:0004113">
    <property type="term" value="F:2',3'-cyclic-nucleotide 3'-phosphodiesterase activity"/>
    <property type="evidence" value="ECO:0007669"/>
    <property type="project" value="UniProtKB-EC"/>
</dbReference>
<name>A0A109UWU3_9SACH</name>
<dbReference type="Proteomes" id="UP000243052">
    <property type="component" value="Chromosome iv"/>
</dbReference>
<evidence type="ECO:0000256" key="2">
    <source>
        <dbReference type="ARBA" id="ARBA00006037"/>
    </source>
</evidence>
<comment type="function">
    <text evidence="1">Involved in the metabolism of ADP-ribose 1',2'-cyclic phosphate which is produced as a consequence of tRNA splicing.</text>
</comment>
<dbReference type="GeneID" id="28723552"/>
<dbReference type="GO" id="GO:0009187">
    <property type="term" value="P:cyclic nucleotide metabolic process"/>
    <property type="evidence" value="ECO:0007669"/>
    <property type="project" value="TreeGrafter"/>
</dbReference>
<gene>
    <name evidence="5" type="ORF">AW171_hschr42198</name>
</gene>
<dbReference type="Gene3D" id="3.90.1140.10">
    <property type="entry name" value="Cyclic phosphodiesterase"/>
    <property type="match status" value="1"/>
</dbReference>
<keyword evidence="6" id="KW-1185">Reference proteome</keyword>
<evidence type="ECO:0000313" key="6">
    <source>
        <dbReference type="Proteomes" id="UP000243052"/>
    </source>
</evidence>
<dbReference type="EC" id="3.1.4.37" evidence="3"/>